<proteinExistence type="inferred from homology"/>
<evidence type="ECO:0000313" key="5">
    <source>
        <dbReference type="Proteomes" id="UP001363151"/>
    </source>
</evidence>
<dbReference type="InterPro" id="IPR027417">
    <property type="entry name" value="P-loop_NTPase"/>
</dbReference>
<name>A0ABR1FZ28_AURAN</name>
<protein>
    <recommendedName>
        <fullName evidence="3">Sulfotransferase domain-containing protein</fullName>
    </recommendedName>
</protein>
<sequence>MSKPQAVAFAAVVAAVGAAVALVRRRRRQSMSLDDWRVVMETGRGGEADAYYVESKADPSVRFRGPDASNRGVHGALAPRIPHPPFITNPNWDALRAAPDLLRPSDVVIASFPKTGTTLTEQVVLALLAGGDAAKLDPSSQNEWSDARGHGKYLCGNQIFKPTSIRIDFDLIEIESSEVWWGPPKPVVDFHTGKCWVEKVAAVPGAGDGRGGELRMPLAKFASLPAPRVVKTHAPSAIFLGTDVTTGALVPGLRIIYVTRDARDACVSAYYHAASPFKLGWPFAAWAKAWASGLFEHGTIWDHRRGWRARARESPDQVLWLRYEDVLADPEREIARVAAFVGVDATPELMHKVNALSNFDAMKQKAGKKAYFYRKGSAGDAKGHFDETLGAEFLAIEAREAASGGGLRGELE</sequence>
<evidence type="ECO:0000313" key="4">
    <source>
        <dbReference type="EMBL" id="KAK7241461.1"/>
    </source>
</evidence>
<accession>A0ABR1FZ28</accession>
<keyword evidence="2" id="KW-0808">Transferase</keyword>
<reference evidence="4 5" key="1">
    <citation type="submission" date="2024-03" db="EMBL/GenBank/DDBJ databases">
        <title>Aureococcus anophagefferens CCMP1851 and Kratosvirus quantuckense: Draft genome of a second virus-susceptible host strain in the model system.</title>
        <authorList>
            <person name="Chase E."/>
            <person name="Truchon A.R."/>
            <person name="Schepens W."/>
            <person name="Wilhelm S.W."/>
        </authorList>
    </citation>
    <scope>NUCLEOTIDE SEQUENCE [LARGE SCALE GENOMIC DNA]</scope>
    <source>
        <strain evidence="4 5">CCMP1851</strain>
    </source>
</reference>
<evidence type="ECO:0000256" key="1">
    <source>
        <dbReference type="ARBA" id="ARBA00005771"/>
    </source>
</evidence>
<feature type="domain" description="Sulfotransferase" evidence="3">
    <location>
        <begin position="104"/>
        <end position="393"/>
    </location>
</feature>
<dbReference type="Gene3D" id="3.40.50.300">
    <property type="entry name" value="P-loop containing nucleotide triphosphate hydrolases"/>
    <property type="match status" value="1"/>
</dbReference>
<comment type="similarity">
    <text evidence="1">Belongs to the sulfotransferase 1 family.</text>
</comment>
<dbReference type="Proteomes" id="UP001363151">
    <property type="component" value="Unassembled WGS sequence"/>
</dbReference>
<evidence type="ECO:0000259" key="3">
    <source>
        <dbReference type="Pfam" id="PF00685"/>
    </source>
</evidence>
<evidence type="ECO:0000256" key="2">
    <source>
        <dbReference type="ARBA" id="ARBA00022679"/>
    </source>
</evidence>
<comment type="caution">
    <text evidence="4">The sequence shown here is derived from an EMBL/GenBank/DDBJ whole genome shotgun (WGS) entry which is preliminary data.</text>
</comment>
<dbReference type="PANTHER" id="PTHR11783">
    <property type="entry name" value="SULFOTRANSFERASE SULT"/>
    <property type="match status" value="1"/>
</dbReference>
<keyword evidence="5" id="KW-1185">Reference proteome</keyword>
<organism evidence="4 5">
    <name type="scientific">Aureococcus anophagefferens</name>
    <name type="common">Harmful bloom alga</name>
    <dbReference type="NCBI Taxonomy" id="44056"/>
    <lineage>
        <taxon>Eukaryota</taxon>
        <taxon>Sar</taxon>
        <taxon>Stramenopiles</taxon>
        <taxon>Ochrophyta</taxon>
        <taxon>Pelagophyceae</taxon>
        <taxon>Pelagomonadales</taxon>
        <taxon>Pelagomonadaceae</taxon>
        <taxon>Aureococcus</taxon>
    </lineage>
</organism>
<dbReference type="EMBL" id="JBBJCI010000201">
    <property type="protein sequence ID" value="KAK7241461.1"/>
    <property type="molecule type" value="Genomic_DNA"/>
</dbReference>
<dbReference type="Pfam" id="PF00685">
    <property type="entry name" value="Sulfotransfer_1"/>
    <property type="match status" value="1"/>
</dbReference>
<dbReference type="InterPro" id="IPR000863">
    <property type="entry name" value="Sulfotransferase_dom"/>
</dbReference>
<gene>
    <name evidence="4" type="ORF">SO694_00058055</name>
</gene>
<dbReference type="SUPFAM" id="SSF52540">
    <property type="entry name" value="P-loop containing nucleoside triphosphate hydrolases"/>
    <property type="match status" value="1"/>
</dbReference>